<dbReference type="RefSeq" id="WP_017041646.1">
    <property type="nucleotide sequence ID" value="NZ_AJYQ02000078.1"/>
</dbReference>
<dbReference type="OrthoDB" id="5829839at2"/>
<accession>A0A1E5BG95</accession>
<dbReference type="InterPro" id="IPR021844">
    <property type="entry name" value="Integr_conj_element_PFL4704"/>
</dbReference>
<sequence>MKTLWVSVIMIFFAFSANAVEVHIWKGEPIKIVLETGKQRIIELPDHANLSVPSSIKSKVLVEPANGSIYITALEKFDTTPARITLKNSNIQIRLNLMVVDATDLEVEHIKIDLFETSVQNPTVSRNAQSNNVPPFMQSSSITDVALMRFGHQLYWLPERLRPELPRGVTPVRIPANLDLTSLMTHCSFGVFAFKALDGFKTRDGRYITTLEMTNLTDRKRYINLTHWNTQALRVSPHDLYVQPEGTAGSYTTLVVITETQFHAAINSNPYIFTEFGMDEGCY</sequence>
<reference evidence="2 3" key="1">
    <citation type="journal article" date="2012" name="Science">
        <title>Ecological populations of bacteria act as socially cohesive units of antibiotic production and resistance.</title>
        <authorList>
            <person name="Cordero O.X."/>
            <person name="Wildschutte H."/>
            <person name="Kirkup B."/>
            <person name="Proehl S."/>
            <person name="Ngo L."/>
            <person name="Hussain F."/>
            <person name="Le Roux F."/>
            <person name="Mincer T."/>
            <person name="Polz M.F."/>
        </authorList>
    </citation>
    <scope>NUCLEOTIDE SEQUENCE [LARGE SCALE GENOMIC DNA]</scope>
    <source>
        <strain evidence="2 3">ZF-129</strain>
    </source>
</reference>
<comment type="caution">
    <text evidence="2">The sequence shown here is derived from an EMBL/GenBank/DDBJ whole genome shotgun (WGS) entry which is preliminary data.</text>
</comment>
<evidence type="ECO:0000313" key="2">
    <source>
        <dbReference type="EMBL" id="OEE35292.1"/>
    </source>
</evidence>
<feature type="chain" id="PRO_5009171590" description="Integrating conjugative element protein" evidence="1">
    <location>
        <begin position="20"/>
        <end position="283"/>
    </location>
</feature>
<feature type="signal peptide" evidence="1">
    <location>
        <begin position="1"/>
        <end position="19"/>
    </location>
</feature>
<evidence type="ECO:0008006" key="4">
    <source>
        <dbReference type="Google" id="ProtNLM"/>
    </source>
</evidence>
<evidence type="ECO:0000256" key="1">
    <source>
        <dbReference type="SAM" id="SignalP"/>
    </source>
</evidence>
<keyword evidence="1" id="KW-0732">Signal</keyword>
<evidence type="ECO:0000313" key="3">
    <source>
        <dbReference type="Proteomes" id="UP000094741"/>
    </source>
</evidence>
<protein>
    <recommendedName>
        <fullName evidence="4">Integrating conjugative element protein</fullName>
    </recommendedName>
</protein>
<proteinExistence type="predicted"/>
<gene>
    <name evidence="2" type="ORF">A1QO_00605</name>
</gene>
<name>A0A1E5BG95_9VIBR</name>
<organism evidence="2 3">
    <name type="scientific">Vibrio genomosp. F10 str. ZF-129</name>
    <dbReference type="NCBI Taxonomy" id="1187848"/>
    <lineage>
        <taxon>Bacteria</taxon>
        <taxon>Pseudomonadati</taxon>
        <taxon>Pseudomonadota</taxon>
        <taxon>Gammaproteobacteria</taxon>
        <taxon>Vibrionales</taxon>
        <taxon>Vibrionaceae</taxon>
        <taxon>Vibrio</taxon>
    </lineage>
</organism>
<dbReference type="AlphaFoldDB" id="A0A1E5BG95"/>
<dbReference type="Pfam" id="PF11920">
    <property type="entry name" value="DUF3438"/>
    <property type="match status" value="1"/>
</dbReference>
<dbReference type="STRING" id="1187848.A1QO_00605"/>
<dbReference type="EMBL" id="AJYQ02000078">
    <property type="protein sequence ID" value="OEE35292.1"/>
    <property type="molecule type" value="Genomic_DNA"/>
</dbReference>
<dbReference type="Proteomes" id="UP000094741">
    <property type="component" value="Unassembled WGS sequence"/>
</dbReference>